<organism evidence="1 2">
    <name type="scientific">Portunus trituberculatus</name>
    <name type="common">Swimming crab</name>
    <name type="synonym">Neptunus trituberculatus</name>
    <dbReference type="NCBI Taxonomy" id="210409"/>
    <lineage>
        <taxon>Eukaryota</taxon>
        <taxon>Metazoa</taxon>
        <taxon>Ecdysozoa</taxon>
        <taxon>Arthropoda</taxon>
        <taxon>Crustacea</taxon>
        <taxon>Multicrustacea</taxon>
        <taxon>Malacostraca</taxon>
        <taxon>Eumalacostraca</taxon>
        <taxon>Eucarida</taxon>
        <taxon>Decapoda</taxon>
        <taxon>Pleocyemata</taxon>
        <taxon>Brachyura</taxon>
        <taxon>Eubrachyura</taxon>
        <taxon>Portunoidea</taxon>
        <taxon>Portunidae</taxon>
        <taxon>Portuninae</taxon>
        <taxon>Portunus</taxon>
    </lineage>
</organism>
<protein>
    <submittedName>
        <fullName evidence="1">Uncharacterized protein</fullName>
    </submittedName>
</protein>
<gene>
    <name evidence="1" type="ORF">E2C01_001858</name>
</gene>
<name>A0A5B7CKK6_PORTR</name>
<dbReference type="EMBL" id="VSRR010000061">
    <property type="protein sequence ID" value="MPC09254.1"/>
    <property type="molecule type" value="Genomic_DNA"/>
</dbReference>
<evidence type="ECO:0000313" key="1">
    <source>
        <dbReference type="EMBL" id="MPC09254.1"/>
    </source>
</evidence>
<keyword evidence="2" id="KW-1185">Reference proteome</keyword>
<dbReference type="AlphaFoldDB" id="A0A5B7CKK6"/>
<comment type="caution">
    <text evidence="1">The sequence shown here is derived from an EMBL/GenBank/DDBJ whole genome shotgun (WGS) entry which is preliminary data.</text>
</comment>
<evidence type="ECO:0000313" key="2">
    <source>
        <dbReference type="Proteomes" id="UP000324222"/>
    </source>
</evidence>
<accession>A0A5B7CKK6</accession>
<dbReference type="Proteomes" id="UP000324222">
    <property type="component" value="Unassembled WGS sequence"/>
</dbReference>
<sequence>MVDDKLGTEEKVRDIGYIIGSTNKIWRAGDERREREGRSREVVVPVTRGEEQLSHGQTLPCIIYSEVR</sequence>
<proteinExistence type="predicted"/>
<reference evidence="1 2" key="1">
    <citation type="submission" date="2019-05" db="EMBL/GenBank/DDBJ databases">
        <title>Another draft genome of Portunus trituberculatus and its Hox gene families provides insights of decapod evolution.</title>
        <authorList>
            <person name="Jeong J.-H."/>
            <person name="Song I."/>
            <person name="Kim S."/>
            <person name="Choi T."/>
            <person name="Kim D."/>
            <person name="Ryu S."/>
            <person name="Kim W."/>
        </authorList>
    </citation>
    <scope>NUCLEOTIDE SEQUENCE [LARGE SCALE GENOMIC DNA]</scope>
    <source>
        <tissue evidence="1">Muscle</tissue>
    </source>
</reference>